<dbReference type="PANTHER" id="PTHR37326:SF2">
    <property type="entry name" value="SUCCINYLGLUTAMATE DESUCCINYLASE_ASPARTOACYLASE FAMILY PROTEIN"/>
    <property type="match status" value="1"/>
</dbReference>
<evidence type="ECO:0000256" key="1">
    <source>
        <dbReference type="ARBA" id="ARBA00001947"/>
    </source>
</evidence>
<dbReference type="RefSeq" id="WP_176974956.1">
    <property type="nucleotide sequence ID" value="NZ_JABZEO010000002.1"/>
</dbReference>
<comment type="cofactor">
    <cofactor evidence="1">
        <name>Zn(2+)</name>
        <dbReference type="ChEBI" id="CHEBI:29105"/>
    </cofactor>
</comment>
<dbReference type="PANTHER" id="PTHR37326">
    <property type="entry name" value="BLL3975 PROTEIN"/>
    <property type="match status" value="1"/>
</dbReference>
<evidence type="ECO:0000256" key="2">
    <source>
        <dbReference type="ARBA" id="ARBA00022723"/>
    </source>
</evidence>
<dbReference type="GO" id="GO:0016811">
    <property type="term" value="F:hydrolase activity, acting on carbon-nitrogen (but not peptide) bonds, in linear amides"/>
    <property type="evidence" value="ECO:0007669"/>
    <property type="project" value="InterPro"/>
</dbReference>
<organism evidence="6 7">
    <name type="scientific">Allochromatium humboldtianum</name>
    <dbReference type="NCBI Taxonomy" id="504901"/>
    <lineage>
        <taxon>Bacteria</taxon>
        <taxon>Pseudomonadati</taxon>
        <taxon>Pseudomonadota</taxon>
        <taxon>Gammaproteobacteria</taxon>
        <taxon>Chromatiales</taxon>
        <taxon>Chromatiaceae</taxon>
        <taxon>Allochromatium</taxon>
    </lineage>
</organism>
<feature type="domain" description="Succinylglutamate desuccinylase/Aspartoacylase catalytic" evidence="5">
    <location>
        <begin position="46"/>
        <end position="227"/>
    </location>
</feature>
<dbReference type="Proteomes" id="UP000592294">
    <property type="component" value="Unassembled WGS sequence"/>
</dbReference>
<keyword evidence="7" id="KW-1185">Reference proteome</keyword>
<dbReference type="InterPro" id="IPR055438">
    <property type="entry name" value="AstE_AspA_cat"/>
</dbReference>
<keyword evidence="2" id="KW-0479">Metal-binding</keyword>
<dbReference type="CDD" id="cd06251">
    <property type="entry name" value="M14_ASTE_ASPA-like"/>
    <property type="match status" value="1"/>
</dbReference>
<reference evidence="6 7" key="1">
    <citation type="submission" date="2020-06" db="EMBL/GenBank/DDBJ databases">
        <title>Whole-genome sequence of Allochromatium humboldtianum DSM 21881, type strain.</title>
        <authorList>
            <person name="Kyndt J.A."/>
            <person name="Meyer T.E."/>
        </authorList>
    </citation>
    <scope>NUCLEOTIDE SEQUENCE [LARGE SCALE GENOMIC DNA]</scope>
    <source>
        <strain evidence="6 7">DSM 21881</strain>
    </source>
</reference>
<dbReference type="SUPFAM" id="SSF53187">
    <property type="entry name" value="Zn-dependent exopeptidases"/>
    <property type="match status" value="1"/>
</dbReference>
<accession>A0A850R475</accession>
<protein>
    <submittedName>
        <fullName evidence="6">Succinylglutamate desuccinylase/aspartoacylase family protein</fullName>
    </submittedName>
</protein>
<keyword evidence="3" id="KW-0378">Hydrolase</keyword>
<dbReference type="Pfam" id="PF24827">
    <property type="entry name" value="AstE_AspA_cat"/>
    <property type="match status" value="1"/>
</dbReference>
<dbReference type="GO" id="GO:0046872">
    <property type="term" value="F:metal ion binding"/>
    <property type="evidence" value="ECO:0007669"/>
    <property type="project" value="UniProtKB-KW"/>
</dbReference>
<evidence type="ECO:0000259" key="5">
    <source>
        <dbReference type="Pfam" id="PF24827"/>
    </source>
</evidence>
<evidence type="ECO:0000256" key="3">
    <source>
        <dbReference type="ARBA" id="ARBA00022801"/>
    </source>
</evidence>
<dbReference type="EMBL" id="JABZEO010000002">
    <property type="protein sequence ID" value="NVZ08158.1"/>
    <property type="molecule type" value="Genomic_DNA"/>
</dbReference>
<dbReference type="Gene3D" id="3.40.630.10">
    <property type="entry name" value="Zn peptidases"/>
    <property type="match status" value="1"/>
</dbReference>
<keyword evidence="4" id="KW-0862">Zinc</keyword>
<comment type="caution">
    <text evidence="6">The sequence shown here is derived from an EMBL/GenBank/DDBJ whole genome shotgun (WGS) entry which is preliminary data.</text>
</comment>
<dbReference type="InterPro" id="IPR053138">
    <property type="entry name" value="N-alpha-Ac-DABA_deacetylase"/>
</dbReference>
<evidence type="ECO:0000256" key="4">
    <source>
        <dbReference type="ARBA" id="ARBA00022833"/>
    </source>
</evidence>
<proteinExistence type="predicted"/>
<evidence type="ECO:0000313" key="7">
    <source>
        <dbReference type="Proteomes" id="UP000592294"/>
    </source>
</evidence>
<evidence type="ECO:0000313" key="6">
    <source>
        <dbReference type="EMBL" id="NVZ08158.1"/>
    </source>
</evidence>
<sequence>MNPEPLLIAGRYIAPGERTRVDIPLPCLYTQTPVLMPVHVVHGRRPGPRLFVTGAVHGDEINGVEIIRRLLLKRALNHLRGSLLAVPVVNVYGYVRQSRYLPDRRDLNRSFPGSDTGSLAARLAATLLNEVVTGSTHGIDLHTGALHRENLPQIRVSLDADPMMPELARAFGSPMILDAESRAGSLRAVAAARGIPLLLYEGGEALRFDELAIRAGLKGVLGVMRHLGMIRASSHVRAIEPRPSIARSSLWVRANQSGVLLSLTALGASVKRGDTLAVITDPFRPADEAVVSPLDGIVIGRTNLPLVTEGEGLYHIARLGDPEATAEQILHYRHTLDPEEDEQRIV</sequence>
<dbReference type="AlphaFoldDB" id="A0A850R475"/>
<dbReference type="GO" id="GO:0016788">
    <property type="term" value="F:hydrolase activity, acting on ester bonds"/>
    <property type="evidence" value="ECO:0007669"/>
    <property type="project" value="InterPro"/>
</dbReference>
<dbReference type="PIRSF" id="PIRSF039012">
    <property type="entry name" value="ASP"/>
    <property type="match status" value="1"/>
</dbReference>
<name>A0A850R475_9GAMM</name>
<gene>
    <name evidence="6" type="ORF">HW932_02650</name>
</gene>
<dbReference type="InterPro" id="IPR043795">
    <property type="entry name" value="N-alpha-Ac-DABA-like"/>
</dbReference>